<sequence length="671" mass="74764">MKAVVIGGGPAGLVTLKYLATAHKFYPGLEPIDAQLFEKADSIGGVFAHRVWKGAEMVSSKYLTAFSDFRLPSSSPDFLSAEEYVQYLNDYATHFNLRKYMHCNTPVTNVRRYETDGHVRHVVTTSTQDGPETEVECDVVVVCAGLNESSFHREAVLKNQLASSNVCPFPSPHFTCNTGSKNVQCRVIFSNDFKNKDGVENEFLPTTHDGPSTVVVLGAGETAHDIAALAVQHPKVARVVMCHRDGFMVAPKIVPIPVVCQIHHKDHPRRLTNKPLDTTVASLFDTTYVPPILQRSRLLWGVYDLWIKWMFTLISGTSAGIDQWAGGYQGDRAHADSVFLVKSQKAMPYISAPFRNKNLAWWEKVRRWLINIPIPDTGDKVIELAPWPTKVKREEGASGGGAVMEFKNDGSLESEELKKKPAVKPDVVIVATGFTSFFTFLGEGYPELRECRECTGAWGMYRERLQDGFAYIGFVRPAIGAIPPLAELQAMLFVSRYIEYHMSLSDPPHGRVHQALDAQERKERDKRNAIPPYHLDYALHGRGGRNLFREKHGVDHESFAYQLALDMGAAPKASYVLREHGWKVFFTWAMGPNFNTKFRLVGPWAAPEQAAEIMRGELYGIVKQTGGIVFFVTYTVVPFVIFGIMSLVIMAGMAVLDTASGMVGMVRTLLV</sequence>
<reference evidence="8" key="1">
    <citation type="journal article" date="2023" name="Mol. Phylogenet. Evol.">
        <title>Genome-scale phylogeny and comparative genomics of the fungal order Sordariales.</title>
        <authorList>
            <person name="Hensen N."/>
            <person name="Bonometti L."/>
            <person name="Westerberg I."/>
            <person name="Brannstrom I.O."/>
            <person name="Guillou S."/>
            <person name="Cros-Aarteil S."/>
            <person name="Calhoun S."/>
            <person name="Haridas S."/>
            <person name="Kuo A."/>
            <person name="Mondo S."/>
            <person name="Pangilinan J."/>
            <person name="Riley R."/>
            <person name="LaButti K."/>
            <person name="Andreopoulos B."/>
            <person name="Lipzen A."/>
            <person name="Chen C."/>
            <person name="Yan M."/>
            <person name="Daum C."/>
            <person name="Ng V."/>
            <person name="Clum A."/>
            <person name="Steindorff A."/>
            <person name="Ohm R.A."/>
            <person name="Martin F."/>
            <person name="Silar P."/>
            <person name="Natvig D.O."/>
            <person name="Lalanne C."/>
            <person name="Gautier V."/>
            <person name="Ament-Velasquez S.L."/>
            <person name="Kruys A."/>
            <person name="Hutchinson M.I."/>
            <person name="Powell A.J."/>
            <person name="Barry K."/>
            <person name="Miller A.N."/>
            <person name="Grigoriev I.V."/>
            <person name="Debuchy R."/>
            <person name="Gladieux P."/>
            <person name="Hiltunen Thoren M."/>
            <person name="Johannesson H."/>
        </authorList>
    </citation>
    <scope>NUCLEOTIDE SEQUENCE [LARGE SCALE GENOMIC DNA]</scope>
    <source>
        <strain evidence="8">CBS 340.73</strain>
    </source>
</reference>
<accession>A0AAN6MWH8</accession>
<keyword evidence="6" id="KW-0812">Transmembrane</keyword>
<feature type="transmembrane region" description="Helical" evidence="6">
    <location>
        <begin position="628"/>
        <end position="656"/>
    </location>
</feature>
<keyword evidence="6" id="KW-0472">Membrane</keyword>
<dbReference type="InterPro" id="IPR036188">
    <property type="entry name" value="FAD/NAD-bd_sf"/>
</dbReference>
<dbReference type="SUPFAM" id="SSF51905">
    <property type="entry name" value="FAD/NAD(P)-binding domain"/>
    <property type="match status" value="1"/>
</dbReference>
<organism evidence="7 8">
    <name type="scientific">Diplogelasinospora grovesii</name>
    <dbReference type="NCBI Taxonomy" id="303347"/>
    <lineage>
        <taxon>Eukaryota</taxon>
        <taxon>Fungi</taxon>
        <taxon>Dikarya</taxon>
        <taxon>Ascomycota</taxon>
        <taxon>Pezizomycotina</taxon>
        <taxon>Sordariomycetes</taxon>
        <taxon>Sordariomycetidae</taxon>
        <taxon>Sordariales</taxon>
        <taxon>Diplogelasinosporaceae</taxon>
        <taxon>Diplogelasinospora</taxon>
    </lineage>
</organism>
<dbReference type="GO" id="GO:0050660">
    <property type="term" value="F:flavin adenine dinucleotide binding"/>
    <property type="evidence" value="ECO:0007669"/>
    <property type="project" value="InterPro"/>
</dbReference>
<evidence type="ECO:0000256" key="5">
    <source>
        <dbReference type="ARBA" id="ARBA00023002"/>
    </source>
</evidence>
<evidence type="ECO:0000256" key="4">
    <source>
        <dbReference type="ARBA" id="ARBA00022857"/>
    </source>
</evidence>
<dbReference type="GO" id="GO:0004499">
    <property type="term" value="F:N,N-dimethylaniline monooxygenase activity"/>
    <property type="evidence" value="ECO:0007669"/>
    <property type="project" value="InterPro"/>
</dbReference>
<name>A0AAN6MWH8_9PEZI</name>
<dbReference type="PANTHER" id="PTHR23023">
    <property type="entry name" value="DIMETHYLANILINE MONOOXYGENASE"/>
    <property type="match status" value="1"/>
</dbReference>
<gene>
    <name evidence="7" type="ORF">QBC46DRAFT_273937</name>
</gene>
<evidence type="ECO:0008006" key="9">
    <source>
        <dbReference type="Google" id="ProtNLM"/>
    </source>
</evidence>
<keyword evidence="6" id="KW-1133">Transmembrane helix</keyword>
<dbReference type="PRINTS" id="PR00370">
    <property type="entry name" value="FMOXYGENASE"/>
</dbReference>
<dbReference type="AlphaFoldDB" id="A0AAN6MWH8"/>
<dbReference type="InterPro" id="IPR000960">
    <property type="entry name" value="Flavin_mOase"/>
</dbReference>
<protein>
    <recommendedName>
        <fullName evidence="9">Dimethylaniline monooxygenase</fullName>
    </recommendedName>
</protein>
<keyword evidence="4" id="KW-0521">NADP</keyword>
<dbReference type="InterPro" id="IPR050346">
    <property type="entry name" value="FMO-like"/>
</dbReference>
<evidence type="ECO:0000313" key="8">
    <source>
        <dbReference type="Proteomes" id="UP001303473"/>
    </source>
</evidence>
<dbReference type="Proteomes" id="UP001303473">
    <property type="component" value="Unassembled WGS sequence"/>
</dbReference>
<evidence type="ECO:0000256" key="6">
    <source>
        <dbReference type="SAM" id="Phobius"/>
    </source>
</evidence>
<dbReference type="Gene3D" id="3.50.50.60">
    <property type="entry name" value="FAD/NAD(P)-binding domain"/>
    <property type="match status" value="1"/>
</dbReference>
<evidence type="ECO:0000256" key="3">
    <source>
        <dbReference type="ARBA" id="ARBA00022827"/>
    </source>
</evidence>
<dbReference type="EMBL" id="MU853997">
    <property type="protein sequence ID" value="KAK3934365.1"/>
    <property type="molecule type" value="Genomic_DNA"/>
</dbReference>
<evidence type="ECO:0000256" key="1">
    <source>
        <dbReference type="ARBA" id="ARBA00009183"/>
    </source>
</evidence>
<dbReference type="Pfam" id="PF00743">
    <property type="entry name" value="FMO-like"/>
    <property type="match status" value="1"/>
</dbReference>
<keyword evidence="3" id="KW-0274">FAD</keyword>
<keyword evidence="2" id="KW-0285">Flavoprotein</keyword>
<dbReference type="InterPro" id="IPR020946">
    <property type="entry name" value="Flavin_mOase-like"/>
</dbReference>
<keyword evidence="5" id="KW-0560">Oxidoreductase</keyword>
<evidence type="ECO:0000313" key="7">
    <source>
        <dbReference type="EMBL" id="KAK3934365.1"/>
    </source>
</evidence>
<dbReference type="GO" id="GO:0050661">
    <property type="term" value="F:NADP binding"/>
    <property type="evidence" value="ECO:0007669"/>
    <property type="project" value="InterPro"/>
</dbReference>
<comment type="caution">
    <text evidence="7">The sequence shown here is derived from an EMBL/GenBank/DDBJ whole genome shotgun (WGS) entry which is preliminary data.</text>
</comment>
<proteinExistence type="inferred from homology"/>
<comment type="similarity">
    <text evidence="1">Belongs to the FMO family.</text>
</comment>
<keyword evidence="8" id="KW-1185">Reference proteome</keyword>
<evidence type="ECO:0000256" key="2">
    <source>
        <dbReference type="ARBA" id="ARBA00022630"/>
    </source>
</evidence>